<comment type="caution">
    <text evidence="2">The sequence shown here is derived from an EMBL/GenBank/DDBJ whole genome shotgun (WGS) entry which is preliminary data.</text>
</comment>
<sequence>MRFRLLCVITGFICGYLMIKWTPNVTPFVFTTFITEFLFNPLRSFLAMVCFLIGFLANAVLIRSLIEGMTHLLRRKQMKWGQWFMSCGVIPSFYSLFQWNTVLTMLFFIFSLIYGIISIDLQRDRRYNQ</sequence>
<name>A0A7V9Z6K6_9BACL</name>
<organism evidence="2 3">
    <name type="scientific">Thermaerobacillus caldiproteolyticus</name>
    <dbReference type="NCBI Taxonomy" id="247480"/>
    <lineage>
        <taxon>Bacteria</taxon>
        <taxon>Bacillati</taxon>
        <taxon>Bacillota</taxon>
        <taxon>Bacilli</taxon>
        <taxon>Bacillales</taxon>
        <taxon>Anoxybacillaceae</taxon>
        <taxon>Thermaerobacillus</taxon>
    </lineage>
</organism>
<reference evidence="2 3" key="1">
    <citation type="submission" date="2020-07" db="EMBL/GenBank/DDBJ databases">
        <title>Genomic Encyclopedia of Type Strains, Phase IV (KMG-IV): sequencing the most valuable type-strain genomes for metagenomic binning, comparative biology and taxonomic classification.</title>
        <authorList>
            <person name="Goeker M."/>
        </authorList>
    </citation>
    <scope>NUCLEOTIDE SEQUENCE [LARGE SCALE GENOMIC DNA]</scope>
    <source>
        <strain evidence="2 3">DSM 15730</strain>
    </source>
</reference>
<proteinExistence type="predicted"/>
<feature type="transmembrane region" description="Helical" evidence="1">
    <location>
        <begin position="78"/>
        <end position="97"/>
    </location>
</feature>
<keyword evidence="1" id="KW-0472">Membrane</keyword>
<keyword evidence="3" id="KW-1185">Reference proteome</keyword>
<dbReference type="AlphaFoldDB" id="A0A7V9Z6K6"/>
<accession>A0A7V9Z6K6</accession>
<protein>
    <submittedName>
        <fullName evidence="2">Uncharacterized protein</fullName>
    </submittedName>
</protein>
<keyword evidence="1" id="KW-0812">Transmembrane</keyword>
<evidence type="ECO:0000256" key="1">
    <source>
        <dbReference type="SAM" id="Phobius"/>
    </source>
</evidence>
<feature type="transmembrane region" description="Helical" evidence="1">
    <location>
        <begin position="42"/>
        <end position="66"/>
    </location>
</feature>
<dbReference type="EMBL" id="JACDUT010000005">
    <property type="protein sequence ID" value="MBA2874994.1"/>
    <property type="molecule type" value="Genomic_DNA"/>
</dbReference>
<evidence type="ECO:0000313" key="2">
    <source>
        <dbReference type="EMBL" id="MBA2874994.1"/>
    </source>
</evidence>
<gene>
    <name evidence="2" type="ORF">HNR31_001767</name>
</gene>
<feature type="transmembrane region" description="Helical" evidence="1">
    <location>
        <begin position="103"/>
        <end position="121"/>
    </location>
</feature>
<dbReference type="RefSeq" id="WP_181555866.1">
    <property type="nucleotide sequence ID" value="NZ_CP064060.1"/>
</dbReference>
<keyword evidence="1" id="KW-1133">Transmembrane helix</keyword>
<dbReference type="Proteomes" id="UP000523087">
    <property type="component" value="Unassembled WGS sequence"/>
</dbReference>
<evidence type="ECO:0000313" key="3">
    <source>
        <dbReference type="Proteomes" id="UP000523087"/>
    </source>
</evidence>